<proteinExistence type="predicted"/>
<dbReference type="EMBL" id="CP011132">
    <property type="protein sequence ID" value="AKE60575.1"/>
    <property type="molecule type" value="Genomic_DNA"/>
</dbReference>
<evidence type="ECO:0000313" key="3">
    <source>
        <dbReference type="Proteomes" id="UP000034085"/>
    </source>
</evidence>
<evidence type="ECO:0000313" key="2">
    <source>
        <dbReference type="EMBL" id="AKE60575.1"/>
    </source>
</evidence>
<reference evidence="2 3" key="1">
    <citation type="journal article" date="2013" name="Appl. Microbiol. Biotechnol.">
        <title>Glycerol assimilation and production of 1,3-propanediol by Citrobacter amalonaticus Y19.</title>
        <authorList>
            <person name="Ainala S.K."/>
            <person name="Ashok S."/>
            <person name="Ko Y."/>
            <person name="Park S."/>
        </authorList>
    </citation>
    <scope>NUCLEOTIDE SEQUENCE [LARGE SCALE GENOMIC DNA]</scope>
    <source>
        <strain evidence="2 3">Y19</strain>
    </source>
</reference>
<keyword evidence="1" id="KW-0812">Transmembrane</keyword>
<evidence type="ECO:0000256" key="1">
    <source>
        <dbReference type="SAM" id="Phobius"/>
    </source>
</evidence>
<dbReference type="RefSeq" id="WP_046492009.1">
    <property type="nucleotide sequence ID" value="NZ_CP011132.1"/>
</dbReference>
<dbReference type="OrthoDB" id="5739213at2"/>
<name>A0A0F6RGT7_CITAM</name>
<gene>
    <name evidence="2" type="ORF">F384_19410</name>
</gene>
<accession>A0A0F6RGT7</accession>
<protein>
    <submittedName>
        <fullName evidence="2">Uncharacterized protein</fullName>
    </submittedName>
</protein>
<dbReference type="KEGG" id="cama:F384_19410"/>
<feature type="transmembrane region" description="Helical" evidence="1">
    <location>
        <begin position="65"/>
        <end position="92"/>
    </location>
</feature>
<dbReference type="AlphaFoldDB" id="A0A0F6RGT7"/>
<dbReference type="PATRIC" id="fig|1261127.3.peg.4053"/>
<organism evidence="2 3">
    <name type="scientific">Citrobacter amalonaticus Y19</name>
    <dbReference type="NCBI Taxonomy" id="1261127"/>
    <lineage>
        <taxon>Bacteria</taxon>
        <taxon>Pseudomonadati</taxon>
        <taxon>Pseudomonadota</taxon>
        <taxon>Gammaproteobacteria</taxon>
        <taxon>Enterobacterales</taxon>
        <taxon>Enterobacteriaceae</taxon>
        <taxon>Citrobacter</taxon>
    </lineage>
</organism>
<feature type="transmembrane region" description="Helical" evidence="1">
    <location>
        <begin position="20"/>
        <end position="45"/>
    </location>
</feature>
<dbReference type="Proteomes" id="UP000034085">
    <property type="component" value="Chromosome"/>
</dbReference>
<keyword evidence="1" id="KW-0472">Membrane</keyword>
<keyword evidence="1" id="KW-1133">Transmembrane helix</keyword>
<sequence>MNNTEASSTVSLKRIKAAIIYRLLLIGLGIPMISFSFVCGVLSLFGFDLVKWNDQPVHGLLAIPAALFSGVFITVLFTVFIGSIACLGLWVYSRFRPLQVKVID</sequence>
<dbReference type="HOGENOM" id="CLU_160559_0_0_6"/>